<sequence length="458" mass="49389">MGDIAYVRAVLPADSASSAAVERVGVSKLRSFLEQLLRERYLRNLGTIIPQLQQACSRAVSQVAQCDASLRDFTPERVQQLCTRSVHRFAGRVKEAVKGSASPEARALGQNLAEEVEACGVSLLQTAGFAEVVGIEGATNSPHEGSQNALFGGAQYHRLMREFTSAVQSLPAVCIPVEEVINSMGIAAGTDELHVSRSTCVIAFQRSAEQMRPLLHALFHRLQYVLGRLALYARADDNEDAESQHDARDSVDATTIQLAPELESLVAPKLSSALEEAFESQVANCAANALDVCLADLQVVSSSSAGAAPDVSAIYPLLQPNAAQDPSGDGVRWAPCGWYGADAKVDEIVSRAIGVWRAQFAQAVQRKVHSLFLLTLLDDLPAQLMRCIEGSMAQAPGGGEERVPPYMLDLSQARSDLLRRRERLAGEKVQTQSLLQSFHRIKALYVSGKGLPHIGRPA</sequence>
<dbReference type="EMBL" id="HBHX01030594">
    <property type="protein sequence ID" value="CAE0116359.1"/>
    <property type="molecule type" value="Transcribed_RNA"/>
</dbReference>
<name>A0A6T9G9B8_9EUKA</name>
<evidence type="ECO:0000313" key="2">
    <source>
        <dbReference type="EMBL" id="CAE0116360.1"/>
    </source>
</evidence>
<gene>
    <name evidence="1" type="ORF">HERI1096_LOCUS17044</name>
    <name evidence="2" type="ORF">HERI1096_LOCUS17045</name>
</gene>
<accession>A0A6T9G9B8</accession>
<organism evidence="2">
    <name type="scientific">Haptolina ericina</name>
    <dbReference type="NCBI Taxonomy" id="156174"/>
    <lineage>
        <taxon>Eukaryota</taxon>
        <taxon>Haptista</taxon>
        <taxon>Haptophyta</taxon>
        <taxon>Prymnesiophyceae</taxon>
        <taxon>Prymnesiales</taxon>
        <taxon>Prymnesiaceae</taxon>
        <taxon>Haptolina</taxon>
    </lineage>
</organism>
<dbReference type="EMBL" id="HBHX01030595">
    <property type="protein sequence ID" value="CAE0116360.1"/>
    <property type="molecule type" value="Transcribed_RNA"/>
</dbReference>
<proteinExistence type="predicted"/>
<evidence type="ECO:0000313" key="1">
    <source>
        <dbReference type="EMBL" id="CAE0116359.1"/>
    </source>
</evidence>
<reference evidence="2" key="1">
    <citation type="submission" date="2021-01" db="EMBL/GenBank/DDBJ databases">
        <authorList>
            <person name="Corre E."/>
            <person name="Pelletier E."/>
            <person name="Niang G."/>
            <person name="Scheremetjew M."/>
            <person name="Finn R."/>
            <person name="Kale V."/>
            <person name="Holt S."/>
            <person name="Cochrane G."/>
            <person name="Meng A."/>
            <person name="Brown T."/>
            <person name="Cohen L."/>
        </authorList>
    </citation>
    <scope>NUCLEOTIDE SEQUENCE</scope>
    <source>
        <strain evidence="2">CCMP281</strain>
    </source>
</reference>
<protein>
    <submittedName>
        <fullName evidence="2">Uncharacterized protein</fullName>
    </submittedName>
</protein>
<dbReference type="AlphaFoldDB" id="A0A6T9G9B8"/>